<keyword evidence="8 10" id="KW-1133">Transmembrane helix</keyword>
<dbReference type="PANTHER" id="PTHR31272">
    <property type="entry name" value="CYTOCHROME C-TYPE BIOGENESIS PROTEIN HI_1454-RELATED"/>
    <property type="match status" value="1"/>
</dbReference>
<keyword evidence="13" id="KW-1185">Reference proteome</keyword>
<gene>
    <name evidence="12" type="ORF">WJX74_006364</name>
</gene>
<keyword evidence="7" id="KW-0201">Cytochrome c-type biogenesis</keyword>
<proteinExistence type="inferred from homology"/>
<keyword evidence="5" id="KW-0934">Plastid</keyword>
<evidence type="ECO:0000313" key="12">
    <source>
        <dbReference type="EMBL" id="KAK9843060.1"/>
    </source>
</evidence>
<dbReference type="PANTHER" id="PTHR31272:SF6">
    <property type="entry name" value="CYTOCHROME C-TYPE BIOGENESIS CCDA-LIKE CHLOROPLASTIC PROTEIN"/>
    <property type="match status" value="1"/>
</dbReference>
<evidence type="ECO:0000256" key="6">
    <source>
        <dbReference type="ARBA" id="ARBA00022692"/>
    </source>
</evidence>
<dbReference type="EMBL" id="JALJOS010000002">
    <property type="protein sequence ID" value="KAK9843060.1"/>
    <property type="molecule type" value="Genomic_DNA"/>
</dbReference>
<feature type="transmembrane region" description="Helical" evidence="10">
    <location>
        <begin position="281"/>
        <end position="303"/>
    </location>
</feature>
<feature type="transmembrane region" description="Helical" evidence="10">
    <location>
        <begin position="315"/>
        <end position="333"/>
    </location>
</feature>
<dbReference type="Pfam" id="PF02683">
    <property type="entry name" value="DsbD_TM"/>
    <property type="match status" value="1"/>
</dbReference>
<feature type="transmembrane region" description="Helical" evidence="10">
    <location>
        <begin position="115"/>
        <end position="135"/>
    </location>
</feature>
<name>A0AAW1S9E4_9CHLO</name>
<evidence type="ECO:0000256" key="5">
    <source>
        <dbReference type="ARBA" id="ARBA00022640"/>
    </source>
</evidence>
<dbReference type="GO" id="GO:0016020">
    <property type="term" value="C:membrane"/>
    <property type="evidence" value="ECO:0007669"/>
    <property type="project" value="UniProtKB-SubCell"/>
</dbReference>
<evidence type="ECO:0000256" key="2">
    <source>
        <dbReference type="ARBA" id="ARBA00004229"/>
    </source>
</evidence>
<feature type="transmembrane region" description="Helical" evidence="10">
    <location>
        <begin position="166"/>
        <end position="190"/>
    </location>
</feature>
<evidence type="ECO:0000256" key="7">
    <source>
        <dbReference type="ARBA" id="ARBA00022748"/>
    </source>
</evidence>
<evidence type="ECO:0000313" key="13">
    <source>
        <dbReference type="Proteomes" id="UP001438707"/>
    </source>
</evidence>
<keyword evidence="9 10" id="KW-0472">Membrane</keyword>
<evidence type="ECO:0000256" key="10">
    <source>
        <dbReference type="SAM" id="Phobius"/>
    </source>
</evidence>
<feature type="transmembrane region" description="Helical" evidence="10">
    <location>
        <begin position="202"/>
        <end position="223"/>
    </location>
</feature>
<keyword evidence="6 10" id="KW-0812">Transmembrane</keyword>
<evidence type="ECO:0000256" key="9">
    <source>
        <dbReference type="ARBA" id="ARBA00023136"/>
    </source>
</evidence>
<evidence type="ECO:0000259" key="11">
    <source>
        <dbReference type="Pfam" id="PF02683"/>
    </source>
</evidence>
<dbReference type="AlphaFoldDB" id="A0AAW1S9E4"/>
<evidence type="ECO:0000256" key="4">
    <source>
        <dbReference type="ARBA" id="ARBA00022528"/>
    </source>
</evidence>
<evidence type="ECO:0000256" key="8">
    <source>
        <dbReference type="ARBA" id="ARBA00022989"/>
    </source>
</evidence>
<dbReference type="Proteomes" id="UP001438707">
    <property type="component" value="Unassembled WGS sequence"/>
</dbReference>
<dbReference type="InterPro" id="IPR003834">
    <property type="entry name" value="Cyt_c_assmbl_TM_dom"/>
</dbReference>
<organism evidence="12 13">
    <name type="scientific">Apatococcus lobatus</name>
    <dbReference type="NCBI Taxonomy" id="904363"/>
    <lineage>
        <taxon>Eukaryota</taxon>
        <taxon>Viridiplantae</taxon>
        <taxon>Chlorophyta</taxon>
        <taxon>core chlorophytes</taxon>
        <taxon>Trebouxiophyceae</taxon>
        <taxon>Chlorellales</taxon>
        <taxon>Chlorellaceae</taxon>
        <taxon>Apatococcus</taxon>
    </lineage>
</organism>
<comment type="similarity">
    <text evidence="3">Belongs to the DsbD family.</text>
</comment>
<dbReference type="GO" id="GO:0009507">
    <property type="term" value="C:chloroplast"/>
    <property type="evidence" value="ECO:0007669"/>
    <property type="project" value="UniProtKB-SubCell"/>
</dbReference>
<dbReference type="GO" id="GO:0017004">
    <property type="term" value="P:cytochrome complex assembly"/>
    <property type="evidence" value="ECO:0007669"/>
    <property type="project" value="UniProtKB-KW"/>
</dbReference>
<comment type="subcellular location">
    <subcellularLocation>
        <location evidence="1">Membrane</location>
        <topology evidence="1">Multi-pass membrane protein</topology>
    </subcellularLocation>
    <subcellularLocation>
        <location evidence="2">Plastid</location>
        <location evidence="2">Chloroplast</location>
    </subcellularLocation>
</comment>
<keyword evidence="4" id="KW-0150">Chloroplast</keyword>
<evidence type="ECO:0000256" key="3">
    <source>
        <dbReference type="ARBA" id="ARBA00006143"/>
    </source>
</evidence>
<feature type="domain" description="Cytochrome C biogenesis protein transmembrane" evidence="11">
    <location>
        <begin position="122"/>
        <end position="303"/>
    </location>
</feature>
<reference evidence="12 13" key="1">
    <citation type="journal article" date="2024" name="Nat. Commun.">
        <title>Phylogenomics reveals the evolutionary origins of lichenization in chlorophyte algae.</title>
        <authorList>
            <person name="Puginier C."/>
            <person name="Libourel C."/>
            <person name="Otte J."/>
            <person name="Skaloud P."/>
            <person name="Haon M."/>
            <person name="Grisel S."/>
            <person name="Petersen M."/>
            <person name="Berrin J.G."/>
            <person name="Delaux P.M."/>
            <person name="Dal Grande F."/>
            <person name="Keller J."/>
        </authorList>
    </citation>
    <scope>NUCLEOTIDE SEQUENCE [LARGE SCALE GENOMIC DNA]</scope>
    <source>
        <strain evidence="12 13">SAG 2145</strain>
    </source>
</reference>
<evidence type="ECO:0000256" key="1">
    <source>
        <dbReference type="ARBA" id="ARBA00004141"/>
    </source>
</evidence>
<comment type="caution">
    <text evidence="12">The sequence shown here is derived from an EMBL/GenBank/DDBJ whole genome shotgun (WGS) entry which is preliminary data.</text>
</comment>
<protein>
    <recommendedName>
        <fullName evidence="11">Cytochrome C biogenesis protein transmembrane domain-containing protein</fullName>
    </recommendedName>
</protein>
<feature type="transmembrane region" description="Helical" evidence="10">
    <location>
        <begin position="243"/>
        <end position="269"/>
    </location>
</feature>
<dbReference type="InterPro" id="IPR051790">
    <property type="entry name" value="Cytochrome_c-biogenesis_DsbD"/>
</dbReference>
<sequence length="339" mass="34812">MLAGLSSPQIADHKPPYMAAKAQKARRSMVLCHVDMPYQACYVFNAYQASRLPARGLREPWSSSPFKLSLGLLGASSLANVEASAASTQSVVSVAASDGLYNLTQQADSLVQQQLAVLSPVTFLAIFGAGLITSLSPCTLSVLPLTIGYIGGYGSGKPSTNKQPALIGRAACFCLGLASTLAGLGVLSTLLGRAYGQIGQGLPVAVSLIAILMGANLLELLPLQLPSVDVDTRALNLPPLAQAYLAGLTFALAASPCSTPVLATLLAYVSTTSDPSLGAALLLAYTTGYVAPLLVAATFTGALKQILEVRQFSSWVTPASGALLLAGGTYGLLSRVVPS</sequence>
<accession>A0AAW1S9E4</accession>